<sequence length="461" mass="52039">MARKKNAQPKRRLDTTSGDDNGNGKKHSKRPTFYFPDRRTTNVIPADDSNHPMLATLPTFLKKFQERIPQMIKEYQEALRKGKVDLNTWYKGFRLITGNRIELKVLSEWLMEEFADKDWNPVQLIQYAQSQAQKDERIINNILENHGQVYFSEWSMIVSSSCQVQTIHIDVPANNYQFGLVLQDNVPGTMVLHQHGVTPKTPEELCSTAWKDAPALLKDCILKNVIVQNRMQQLLHSYGPLLIPRAELESCMVGGDKKPLVPAGLKCGDLICTAGGIPHAGPACQSFRAVVFAAASPTKESLYNVDEQYFAHSVILLAIQVVWDALSSSSSLEDGLELESPSLSSKRWLLQQLAKTVHDYETGPIENHNYVSKAFTKLMHEMAKVYQDEDDHDNDDNVVEESSATTKTQAISGQQTETTNASSTRKPTKDRMEQVISAFLKQNASKSEQELFQYRPNTIRK</sequence>
<evidence type="ECO:0000313" key="2">
    <source>
        <dbReference type="EMBL" id="CAJ1931910.1"/>
    </source>
</evidence>
<dbReference type="EMBL" id="CAKOGP040000191">
    <property type="protein sequence ID" value="CAJ1931910.1"/>
    <property type="molecule type" value="Genomic_DNA"/>
</dbReference>
<comment type="caution">
    <text evidence="2">The sequence shown here is derived from an EMBL/GenBank/DDBJ whole genome shotgun (WGS) entry which is preliminary data.</text>
</comment>
<protein>
    <submittedName>
        <fullName evidence="2">Uncharacterized protein</fullName>
    </submittedName>
</protein>
<proteinExistence type="predicted"/>
<dbReference type="AlphaFoldDB" id="A0AAD2FE69"/>
<accession>A0AAD2FE69</accession>
<feature type="compositionally biased region" description="Basic residues" evidence="1">
    <location>
        <begin position="1"/>
        <end position="10"/>
    </location>
</feature>
<name>A0AAD2FE69_9STRA</name>
<keyword evidence="3" id="KW-1185">Reference proteome</keyword>
<evidence type="ECO:0000313" key="3">
    <source>
        <dbReference type="Proteomes" id="UP001295423"/>
    </source>
</evidence>
<organism evidence="2 3">
    <name type="scientific">Cylindrotheca closterium</name>
    <dbReference type="NCBI Taxonomy" id="2856"/>
    <lineage>
        <taxon>Eukaryota</taxon>
        <taxon>Sar</taxon>
        <taxon>Stramenopiles</taxon>
        <taxon>Ochrophyta</taxon>
        <taxon>Bacillariophyta</taxon>
        <taxon>Bacillariophyceae</taxon>
        <taxon>Bacillariophycidae</taxon>
        <taxon>Bacillariales</taxon>
        <taxon>Bacillariaceae</taxon>
        <taxon>Cylindrotheca</taxon>
    </lineage>
</organism>
<evidence type="ECO:0000256" key="1">
    <source>
        <dbReference type="SAM" id="MobiDB-lite"/>
    </source>
</evidence>
<feature type="compositionally biased region" description="Polar residues" evidence="1">
    <location>
        <begin position="402"/>
        <end position="425"/>
    </location>
</feature>
<feature type="region of interest" description="Disordered" evidence="1">
    <location>
        <begin position="1"/>
        <end position="36"/>
    </location>
</feature>
<dbReference type="Proteomes" id="UP001295423">
    <property type="component" value="Unassembled WGS sequence"/>
</dbReference>
<feature type="region of interest" description="Disordered" evidence="1">
    <location>
        <begin position="388"/>
        <end position="433"/>
    </location>
</feature>
<gene>
    <name evidence="2" type="ORF">CYCCA115_LOCUS2603</name>
</gene>
<feature type="compositionally biased region" description="Acidic residues" evidence="1">
    <location>
        <begin position="388"/>
        <end position="399"/>
    </location>
</feature>
<reference evidence="2" key="1">
    <citation type="submission" date="2023-08" db="EMBL/GenBank/DDBJ databases">
        <authorList>
            <person name="Audoor S."/>
            <person name="Bilcke G."/>
        </authorList>
    </citation>
    <scope>NUCLEOTIDE SEQUENCE</scope>
</reference>